<dbReference type="GO" id="GO:0060320">
    <property type="term" value="P:rejection of self pollen"/>
    <property type="evidence" value="ECO:0007669"/>
    <property type="project" value="UniProtKB-KW"/>
</dbReference>
<proteinExistence type="inferred from homology"/>
<dbReference type="GO" id="GO:0005576">
    <property type="term" value="C:extracellular region"/>
    <property type="evidence" value="ECO:0007669"/>
    <property type="project" value="UniProtKB-SubCell"/>
</dbReference>
<dbReference type="AlphaFoldDB" id="A0A151T369"/>
<dbReference type="OMA" id="RISWSIQ"/>
<evidence type="ECO:0000256" key="1">
    <source>
        <dbReference type="ARBA" id="ARBA00004613"/>
    </source>
</evidence>
<evidence type="ECO:0000256" key="6">
    <source>
        <dbReference type="RuleBase" id="RU367044"/>
    </source>
</evidence>
<gene>
    <name evidence="7" type="ORF">KK1_015975</name>
</gene>
<keyword evidence="3 6" id="KW-0713">Self-incompatibility</keyword>
<keyword evidence="5 6" id="KW-0732">Signal</keyword>
<organism evidence="7 8">
    <name type="scientific">Cajanus cajan</name>
    <name type="common">Pigeon pea</name>
    <name type="synonym">Cajanus indicus</name>
    <dbReference type="NCBI Taxonomy" id="3821"/>
    <lineage>
        <taxon>Eukaryota</taxon>
        <taxon>Viridiplantae</taxon>
        <taxon>Streptophyta</taxon>
        <taxon>Embryophyta</taxon>
        <taxon>Tracheophyta</taxon>
        <taxon>Spermatophyta</taxon>
        <taxon>Magnoliopsida</taxon>
        <taxon>eudicotyledons</taxon>
        <taxon>Gunneridae</taxon>
        <taxon>Pentapetalae</taxon>
        <taxon>rosids</taxon>
        <taxon>fabids</taxon>
        <taxon>Fabales</taxon>
        <taxon>Fabaceae</taxon>
        <taxon>Papilionoideae</taxon>
        <taxon>50 kb inversion clade</taxon>
        <taxon>NPAAA clade</taxon>
        <taxon>indigoferoid/millettioid clade</taxon>
        <taxon>Phaseoleae</taxon>
        <taxon>Cajanus</taxon>
    </lineage>
</organism>
<comment type="similarity">
    <text evidence="2 6">Belongs to the plant self-incompatibility (S1) protein family.</text>
</comment>
<dbReference type="Pfam" id="PF05938">
    <property type="entry name" value="Self-incomp_S1"/>
    <property type="match status" value="1"/>
</dbReference>
<evidence type="ECO:0000256" key="3">
    <source>
        <dbReference type="ARBA" id="ARBA00022471"/>
    </source>
</evidence>
<dbReference type="PANTHER" id="PTHR31232:SF156">
    <property type="entry name" value="PLANT SELF-INCOMPATIBILITY PROTEIN S1 FAMILY-RELATED"/>
    <property type="match status" value="1"/>
</dbReference>
<reference evidence="7 8" key="1">
    <citation type="journal article" date="2012" name="Nat. Biotechnol.">
        <title>Draft genome sequence of pigeonpea (Cajanus cajan), an orphan legume crop of resource-poor farmers.</title>
        <authorList>
            <person name="Varshney R.K."/>
            <person name="Chen W."/>
            <person name="Li Y."/>
            <person name="Bharti A.K."/>
            <person name="Saxena R.K."/>
            <person name="Schlueter J.A."/>
            <person name="Donoghue M.T."/>
            <person name="Azam S."/>
            <person name="Fan G."/>
            <person name="Whaley A.M."/>
            <person name="Farmer A.D."/>
            <person name="Sheridan J."/>
            <person name="Iwata A."/>
            <person name="Tuteja R."/>
            <person name="Penmetsa R.V."/>
            <person name="Wu W."/>
            <person name="Upadhyaya H.D."/>
            <person name="Yang S.P."/>
            <person name="Shah T."/>
            <person name="Saxena K.B."/>
            <person name="Michael T."/>
            <person name="McCombie W.R."/>
            <person name="Yang B."/>
            <person name="Zhang G."/>
            <person name="Yang H."/>
            <person name="Wang J."/>
            <person name="Spillane C."/>
            <person name="Cook D.R."/>
            <person name="May G.D."/>
            <person name="Xu X."/>
            <person name="Jackson S.A."/>
        </authorList>
    </citation>
    <scope>NUCLEOTIDE SEQUENCE [LARGE SCALE GENOMIC DNA]</scope>
    <source>
        <strain evidence="8">cv. Asha</strain>
    </source>
</reference>
<protein>
    <recommendedName>
        <fullName evidence="6">S-protein homolog</fullName>
    </recommendedName>
</protein>
<accession>A0A151T369</accession>
<evidence type="ECO:0000256" key="5">
    <source>
        <dbReference type="ARBA" id="ARBA00022729"/>
    </source>
</evidence>
<feature type="signal peptide" evidence="6">
    <location>
        <begin position="1"/>
        <end position="25"/>
    </location>
</feature>
<dbReference type="Proteomes" id="UP000075243">
    <property type="component" value="Chromosome 8"/>
</dbReference>
<keyword evidence="4 6" id="KW-0964">Secreted</keyword>
<keyword evidence="8" id="KW-1185">Reference proteome</keyword>
<dbReference type="InterPro" id="IPR010264">
    <property type="entry name" value="Self-incomp_S1"/>
</dbReference>
<evidence type="ECO:0000256" key="2">
    <source>
        <dbReference type="ARBA" id="ARBA00005581"/>
    </source>
</evidence>
<comment type="subcellular location">
    <subcellularLocation>
        <location evidence="1 6">Secreted</location>
    </subcellularLocation>
</comment>
<name>A0A151T369_CAJCA</name>
<evidence type="ECO:0000256" key="4">
    <source>
        <dbReference type="ARBA" id="ARBA00022525"/>
    </source>
</evidence>
<dbReference type="Gramene" id="C.cajan_15530.t">
    <property type="protein sequence ID" value="C.cajan_15530.t.cds1"/>
    <property type="gene ID" value="C.cajan_15530"/>
</dbReference>
<dbReference type="PANTHER" id="PTHR31232">
    <property type="match status" value="1"/>
</dbReference>
<feature type="chain" id="PRO_5025099273" description="S-protein homolog" evidence="6">
    <location>
        <begin position="26"/>
        <end position="150"/>
    </location>
</feature>
<dbReference type="EMBL" id="CM003610">
    <property type="protein sequence ID" value="KYP61485.1"/>
    <property type="molecule type" value="Genomic_DNA"/>
</dbReference>
<sequence>MWKVLVTISVLLMIMTDMVIVPVQSEEENGVENGYVDGLIGKRKTVLVKNDIDSGVTVNLHCRSKDDDLGLHVLRLGEQQVWSFRDNIFRTTLFWCTMDAKNKEYQFEIYRAKTDRTCTSQCFRSLREDGAYFWNQPLQLWEKRISWSIQ</sequence>
<evidence type="ECO:0000313" key="8">
    <source>
        <dbReference type="Proteomes" id="UP000075243"/>
    </source>
</evidence>
<evidence type="ECO:0000313" key="7">
    <source>
        <dbReference type="EMBL" id="KYP61485.1"/>
    </source>
</evidence>